<gene>
    <name evidence="1" type="ORF">CRG98_000082</name>
</gene>
<dbReference type="EMBL" id="PGOL01000002">
    <property type="protein sequence ID" value="PKI79513.1"/>
    <property type="molecule type" value="Genomic_DNA"/>
</dbReference>
<evidence type="ECO:0000313" key="1">
    <source>
        <dbReference type="EMBL" id="PKI79513.1"/>
    </source>
</evidence>
<sequence>MAPLARIENPKSRVETVSFRLEIPNRNPNLKSRIPALLFVSPNWLEIPSRCGDLGAKVCNFFQGFKIVEVEENSKTKDPQLIYEATIYGREGEGRRLRVGSSRLDPKKKKREA</sequence>
<dbReference type="AlphaFoldDB" id="A0A2I0LFS6"/>
<dbReference type="Proteomes" id="UP000233551">
    <property type="component" value="Unassembled WGS sequence"/>
</dbReference>
<accession>A0A2I0LFS6</accession>
<proteinExistence type="predicted"/>
<reference evidence="1 2" key="1">
    <citation type="submission" date="2017-11" db="EMBL/GenBank/DDBJ databases">
        <title>De-novo sequencing of pomegranate (Punica granatum L.) genome.</title>
        <authorList>
            <person name="Akparov Z."/>
            <person name="Amiraslanov A."/>
            <person name="Hajiyeva S."/>
            <person name="Abbasov M."/>
            <person name="Kaur K."/>
            <person name="Hamwieh A."/>
            <person name="Solovyev V."/>
            <person name="Salamov A."/>
            <person name="Braich B."/>
            <person name="Kosarev P."/>
            <person name="Mahmoud A."/>
            <person name="Hajiyev E."/>
            <person name="Babayeva S."/>
            <person name="Izzatullayeva V."/>
            <person name="Mammadov A."/>
            <person name="Mammadov A."/>
            <person name="Sharifova S."/>
            <person name="Ojaghi J."/>
            <person name="Eynullazada K."/>
            <person name="Bayramov B."/>
            <person name="Abdulazimova A."/>
            <person name="Shahmuradov I."/>
        </authorList>
    </citation>
    <scope>NUCLEOTIDE SEQUENCE [LARGE SCALE GENOMIC DNA]</scope>
    <source>
        <strain evidence="2">cv. AG2017</strain>
        <tissue evidence="1">Leaf</tissue>
    </source>
</reference>
<comment type="caution">
    <text evidence="1">The sequence shown here is derived from an EMBL/GenBank/DDBJ whole genome shotgun (WGS) entry which is preliminary data.</text>
</comment>
<organism evidence="1 2">
    <name type="scientific">Punica granatum</name>
    <name type="common">Pomegranate</name>
    <dbReference type="NCBI Taxonomy" id="22663"/>
    <lineage>
        <taxon>Eukaryota</taxon>
        <taxon>Viridiplantae</taxon>
        <taxon>Streptophyta</taxon>
        <taxon>Embryophyta</taxon>
        <taxon>Tracheophyta</taxon>
        <taxon>Spermatophyta</taxon>
        <taxon>Magnoliopsida</taxon>
        <taxon>eudicotyledons</taxon>
        <taxon>Gunneridae</taxon>
        <taxon>Pentapetalae</taxon>
        <taxon>rosids</taxon>
        <taxon>malvids</taxon>
        <taxon>Myrtales</taxon>
        <taxon>Lythraceae</taxon>
        <taxon>Punica</taxon>
    </lineage>
</organism>
<keyword evidence="2" id="KW-1185">Reference proteome</keyword>
<name>A0A2I0LFS6_PUNGR</name>
<evidence type="ECO:0000313" key="2">
    <source>
        <dbReference type="Proteomes" id="UP000233551"/>
    </source>
</evidence>
<protein>
    <submittedName>
        <fullName evidence="1">Uncharacterized protein</fullName>
    </submittedName>
</protein>